<dbReference type="GO" id="GO:0003677">
    <property type="term" value="F:DNA binding"/>
    <property type="evidence" value="ECO:0007669"/>
    <property type="project" value="InterPro"/>
</dbReference>
<dbReference type="Proteomes" id="UP000294530">
    <property type="component" value="Unassembled WGS sequence"/>
</dbReference>
<reference evidence="7 8" key="1">
    <citation type="journal article" date="2021" name="Genome Biol.">
        <title>AFLAP: assembly-free linkage analysis pipeline using k-mers from genome sequencing data.</title>
        <authorList>
            <person name="Fletcher K."/>
            <person name="Zhang L."/>
            <person name="Gil J."/>
            <person name="Han R."/>
            <person name="Cavanaugh K."/>
            <person name="Michelmore R."/>
        </authorList>
    </citation>
    <scope>NUCLEOTIDE SEQUENCE [LARGE SCALE GENOMIC DNA]</scope>
    <source>
        <strain evidence="7 8">SF5</strain>
    </source>
</reference>
<comment type="caution">
    <text evidence="7">The sequence shown here is derived from an EMBL/GenBank/DDBJ whole genome shotgun (WGS) entry which is preliminary data.</text>
</comment>
<dbReference type="InterPro" id="IPR007185">
    <property type="entry name" value="DNA_pol_a/d/e_bsu"/>
</dbReference>
<dbReference type="GO" id="GO:0005658">
    <property type="term" value="C:alpha DNA polymerase:primase complex"/>
    <property type="evidence" value="ECO:0007669"/>
    <property type="project" value="TreeGrafter"/>
</dbReference>
<dbReference type="RefSeq" id="XP_067820426.1">
    <property type="nucleotide sequence ID" value="XM_067959301.1"/>
</dbReference>
<dbReference type="GeneID" id="94344972"/>
<organism evidence="7 8">
    <name type="scientific">Bremia lactucae</name>
    <name type="common">Lettuce downy mildew</name>
    <dbReference type="NCBI Taxonomy" id="4779"/>
    <lineage>
        <taxon>Eukaryota</taxon>
        <taxon>Sar</taxon>
        <taxon>Stramenopiles</taxon>
        <taxon>Oomycota</taxon>
        <taxon>Peronosporomycetes</taxon>
        <taxon>Peronosporales</taxon>
        <taxon>Peronosporaceae</taxon>
        <taxon>Bremia</taxon>
    </lineage>
</organism>
<evidence type="ECO:0000256" key="1">
    <source>
        <dbReference type="ARBA" id="ARBA00004123"/>
    </source>
</evidence>
<gene>
    <name evidence="7" type="ORF">CCR75_001196</name>
</gene>
<evidence type="ECO:0000256" key="3">
    <source>
        <dbReference type="ARBA" id="ARBA00018596"/>
    </source>
</evidence>
<keyword evidence="8" id="KW-1185">Reference proteome</keyword>
<dbReference type="KEGG" id="blac:94344972"/>
<comment type="subcellular location">
    <subcellularLocation>
        <location evidence="1">Nucleus</location>
    </subcellularLocation>
</comment>
<dbReference type="OrthoDB" id="336885at2759"/>
<dbReference type="PANTHER" id="PTHR23061:SF12">
    <property type="entry name" value="DNA POLYMERASE ALPHA SUBUNIT B"/>
    <property type="match status" value="1"/>
</dbReference>
<evidence type="ECO:0000256" key="2">
    <source>
        <dbReference type="ARBA" id="ARBA00007299"/>
    </source>
</evidence>
<proteinExistence type="inferred from homology"/>
<dbReference type="PANTHER" id="PTHR23061">
    <property type="entry name" value="DNA POLYMERASE 2 ALPHA 70 KDA SUBUNIT"/>
    <property type="match status" value="1"/>
</dbReference>
<comment type="similarity">
    <text evidence="2">Belongs to the DNA polymerase alpha subunit B family.</text>
</comment>
<feature type="domain" description="DNA polymerase alpha/delta/epsilon subunit B" evidence="6">
    <location>
        <begin position="8"/>
        <end position="67"/>
    </location>
</feature>
<keyword evidence="4" id="KW-0235">DNA replication</keyword>
<dbReference type="InterPro" id="IPR016722">
    <property type="entry name" value="DNA_pol_alpha_bsu"/>
</dbReference>
<accession>A0A976FQ64</accession>
<dbReference type="Pfam" id="PF04042">
    <property type="entry name" value="DNA_pol_E_B"/>
    <property type="match status" value="1"/>
</dbReference>
<keyword evidence="5" id="KW-0539">Nucleus</keyword>
<evidence type="ECO:0000313" key="8">
    <source>
        <dbReference type="Proteomes" id="UP000294530"/>
    </source>
</evidence>
<evidence type="ECO:0000313" key="7">
    <source>
        <dbReference type="EMBL" id="TDH70927.1"/>
    </source>
</evidence>
<name>A0A976FQ64_BRELC</name>
<evidence type="ECO:0000256" key="4">
    <source>
        <dbReference type="ARBA" id="ARBA00022705"/>
    </source>
</evidence>
<evidence type="ECO:0000256" key="5">
    <source>
        <dbReference type="ARBA" id="ARBA00023242"/>
    </source>
</evidence>
<dbReference type="EMBL" id="SHOA02000001">
    <property type="protein sequence ID" value="TDH70927.1"/>
    <property type="molecule type" value="Genomic_DNA"/>
</dbReference>
<dbReference type="AlphaFoldDB" id="A0A976FQ64"/>
<protein>
    <recommendedName>
        <fullName evidence="3">DNA polymerase alpha subunit B</fullName>
    </recommendedName>
</protein>
<dbReference type="GO" id="GO:0006270">
    <property type="term" value="P:DNA replication initiation"/>
    <property type="evidence" value="ECO:0007669"/>
    <property type="project" value="TreeGrafter"/>
</dbReference>
<dbReference type="Gene3D" id="3.60.21.60">
    <property type="match status" value="1"/>
</dbReference>
<sequence length="125" mass="14309">MSRRAQARDQHRLLRLSEQVVDQRSFYPLFPPPPSSEAPIDLRYRKQFQFEQTPDIILLPSVLNRFCGRVKDSIVINPGQLCKGESGGTFAHITILPLHCEKIDNAVDNSPRAVPDRTFVEIKRI</sequence>
<evidence type="ECO:0000259" key="6">
    <source>
        <dbReference type="Pfam" id="PF04042"/>
    </source>
</evidence>